<proteinExistence type="predicted"/>
<protein>
    <submittedName>
        <fullName evidence="2">Uncharacterized protein</fullName>
    </submittedName>
</protein>
<reference evidence="2" key="1">
    <citation type="journal article" date="2020" name="Nature">
        <title>Giant virus diversity and host interactions through global metagenomics.</title>
        <authorList>
            <person name="Schulz F."/>
            <person name="Roux S."/>
            <person name="Paez-Espino D."/>
            <person name="Jungbluth S."/>
            <person name="Walsh D.A."/>
            <person name="Denef V.J."/>
            <person name="McMahon K.D."/>
            <person name="Konstantinidis K.T."/>
            <person name="Eloe-Fadrosh E.A."/>
            <person name="Kyrpides N.C."/>
            <person name="Woyke T."/>
        </authorList>
    </citation>
    <scope>NUCLEOTIDE SEQUENCE</scope>
    <source>
        <strain evidence="2">GVMAG-M-3300023179-111</strain>
    </source>
</reference>
<feature type="compositionally biased region" description="Basic residues" evidence="1">
    <location>
        <begin position="88"/>
        <end position="106"/>
    </location>
</feature>
<sequence length="106" mass="12752">MTENDEQMIRGQMYMISENRPIISFLNPDTYYFGKYINKSRNDYRFENVMQCNNNRNNFTTIQLGTRIFSSHTHYFVMAPPFPEDGKKKKKKRKSKSHKTRKSNKI</sequence>
<feature type="region of interest" description="Disordered" evidence="1">
    <location>
        <begin position="80"/>
        <end position="106"/>
    </location>
</feature>
<evidence type="ECO:0000313" key="2">
    <source>
        <dbReference type="EMBL" id="QHT22333.1"/>
    </source>
</evidence>
<dbReference type="AlphaFoldDB" id="A0A6C0E1C5"/>
<accession>A0A6C0E1C5</accession>
<dbReference type="EMBL" id="MN739709">
    <property type="protein sequence ID" value="QHT22333.1"/>
    <property type="molecule type" value="Genomic_DNA"/>
</dbReference>
<name>A0A6C0E1C5_9ZZZZ</name>
<evidence type="ECO:0000256" key="1">
    <source>
        <dbReference type="SAM" id="MobiDB-lite"/>
    </source>
</evidence>
<organism evidence="2">
    <name type="scientific">viral metagenome</name>
    <dbReference type="NCBI Taxonomy" id="1070528"/>
    <lineage>
        <taxon>unclassified sequences</taxon>
        <taxon>metagenomes</taxon>
        <taxon>organismal metagenomes</taxon>
    </lineage>
</organism>